<dbReference type="InterPro" id="IPR027417">
    <property type="entry name" value="P-loop_NTPase"/>
</dbReference>
<dbReference type="SUPFAM" id="SSF52540">
    <property type="entry name" value="P-loop containing nucleoside triphosphate hydrolases"/>
    <property type="match status" value="1"/>
</dbReference>
<protein>
    <recommendedName>
        <fullName evidence="2">FeoB-type G domain-containing protein</fullName>
    </recommendedName>
</protein>
<evidence type="ECO:0000259" key="2">
    <source>
        <dbReference type="PROSITE" id="PS51711"/>
    </source>
</evidence>
<dbReference type="PROSITE" id="PS51711">
    <property type="entry name" value="G_FEOB"/>
    <property type="match status" value="1"/>
</dbReference>
<dbReference type="InterPro" id="IPR050860">
    <property type="entry name" value="FeoB_GTPase"/>
</dbReference>
<keyword evidence="1" id="KW-0472">Membrane</keyword>
<gene>
    <name evidence="3" type="ORF">JTBM06_V1_360010</name>
</gene>
<dbReference type="PANTHER" id="PTHR43185">
    <property type="entry name" value="FERROUS IRON TRANSPORT PROTEIN B"/>
    <property type="match status" value="1"/>
</dbReference>
<keyword evidence="1" id="KW-1133">Transmembrane helix</keyword>
<feature type="domain" description="FeoB-type G" evidence="2">
    <location>
        <begin position="63"/>
        <end position="231"/>
    </location>
</feature>
<proteinExistence type="predicted"/>
<dbReference type="Pfam" id="PF02421">
    <property type="entry name" value="FeoB_N"/>
    <property type="match status" value="1"/>
</dbReference>
<dbReference type="CDD" id="cd01879">
    <property type="entry name" value="FeoB"/>
    <property type="match status" value="1"/>
</dbReference>
<dbReference type="Gene3D" id="3.40.50.300">
    <property type="entry name" value="P-loop containing nucleotide triphosphate hydrolases"/>
    <property type="match status" value="1"/>
</dbReference>
<organism evidence="3">
    <name type="scientific">uncultured Woeseiaceae bacterium</name>
    <dbReference type="NCBI Taxonomy" id="1983305"/>
    <lineage>
        <taxon>Bacteria</taxon>
        <taxon>Pseudomonadati</taxon>
        <taxon>Pseudomonadota</taxon>
        <taxon>Gammaproteobacteria</taxon>
        <taxon>Woeseiales</taxon>
        <taxon>Woeseiaceae</taxon>
        <taxon>environmental samples</taxon>
    </lineage>
</organism>
<dbReference type="GO" id="GO:0015093">
    <property type="term" value="F:ferrous iron transmembrane transporter activity"/>
    <property type="evidence" value="ECO:0007669"/>
    <property type="project" value="TreeGrafter"/>
</dbReference>
<reference evidence="3" key="1">
    <citation type="submission" date="2019-07" db="EMBL/GenBank/DDBJ databases">
        <authorList>
            <person name="Weber M."/>
            <person name="Kostadinov I."/>
            <person name="Kostadinov D I."/>
        </authorList>
    </citation>
    <scope>NUCLEOTIDE SEQUENCE</scope>
    <source>
        <strain evidence="3">Gfbio:sag-sample-m06:053724c1-46a9-4a36-b237-ea2bf867836b</strain>
    </source>
</reference>
<keyword evidence="1" id="KW-0812">Transmembrane</keyword>
<dbReference type="EMBL" id="LR633967">
    <property type="protein sequence ID" value="VUX56176.1"/>
    <property type="molecule type" value="Genomic_DNA"/>
</dbReference>
<dbReference type="GO" id="GO:0005886">
    <property type="term" value="C:plasma membrane"/>
    <property type="evidence" value="ECO:0007669"/>
    <property type="project" value="TreeGrafter"/>
</dbReference>
<sequence>MPRWNLRVLPSAATRSNSACSATRYRCGASMPVISLSPPQAKVGNAQVTRVSADQISVRQHAAASIAVVGNPNSGKSTLFNRLTGLRQKTGNYPGVTVEKHVGTVRFDNAAFELIDLPGMFALSAHSLEERIACDVVMGRIPGMERPAGILAVVDTTHLYQGLYLVQQLMELELPLLVALTMTDAADSSGIRIDIEALERRLGGIKVCPVVATTGQGMVALRAAIATLPDAPKPALPTFWEELSAASEELVPDLPATVPRVEIERALIDLDSELATEVSNYLGDDGAQRLAAIRQRVFGSEPPLANEARHRYGWVREVLKEVQHSAPTVTTWGSRLAAFMNRPLPGTVGLFVVMAIVFQAVFAWATPMMDAI</sequence>
<evidence type="ECO:0000256" key="1">
    <source>
        <dbReference type="SAM" id="Phobius"/>
    </source>
</evidence>
<feature type="transmembrane region" description="Helical" evidence="1">
    <location>
        <begin position="344"/>
        <end position="365"/>
    </location>
</feature>
<dbReference type="InterPro" id="IPR006073">
    <property type="entry name" value="GTP-bd"/>
</dbReference>
<accession>A0A7D9D2S9</accession>
<dbReference type="AlphaFoldDB" id="A0A7D9D2S9"/>
<dbReference type="GO" id="GO:0005525">
    <property type="term" value="F:GTP binding"/>
    <property type="evidence" value="ECO:0007669"/>
    <property type="project" value="InterPro"/>
</dbReference>
<dbReference type="PANTHER" id="PTHR43185:SF1">
    <property type="entry name" value="FE(2+) TRANSPORTER FEOB"/>
    <property type="match status" value="1"/>
</dbReference>
<feature type="non-terminal residue" evidence="3">
    <location>
        <position position="372"/>
    </location>
</feature>
<name>A0A7D9D2S9_9GAMM</name>
<evidence type="ECO:0000313" key="3">
    <source>
        <dbReference type="EMBL" id="VUX56176.1"/>
    </source>
</evidence>
<dbReference type="InterPro" id="IPR030389">
    <property type="entry name" value="G_FEOB_dom"/>
</dbReference>
<dbReference type="PRINTS" id="PR00326">
    <property type="entry name" value="GTP1OBG"/>
</dbReference>